<dbReference type="GeneID" id="76461829"/>
<dbReference type="STRING" id="391735.Veis_3402"/>
<feature type="transmembrane region" description="Helical" evidence="1">
    <location>
        <begin position="43"/>
        <end position="67"/>
    </location>
</feature>
<feature type="transmembrane region" description="Helical" evidence="1">
    <location>
        <begin position="73"/>
        <end position="90"/>
    </location>
</feature>
<protein>
    <submittedName>
        <fullName evidence="2">Uncharacterized protein</fullName>
    </submittedName>
</protein>
<dbReference type="HOGENOM" id="CLU_2341695_0_0_4"/>
<name>A1WNB6_VEREI</name>
<dbReference type="AlphaFoldDB" id="A1WNB6"/>
<evidence type="ECO:0000313" key="3">
    <source>
        <dbReference type="Proteomes" id="UP000000374"/>
    </source>
</evidence>
<reference evidence="3" key="1">
    <citation type="submission" date="2006-12" db="EMBL/GenBank/DDBJ databases">
        <title>Complete sequence of chromosome 1 of Verminephrobacter eiseniae EF01-2.</title>
        <authorList>
            <person name="Copeland A."/>
            <person name="Lucas S."/>
            <person name="Lapidus A."/>
            <person name="Barry K."/>
            <person name="Detter J.C."/>
            <person name="Glavina del Rio T."/>
            <person name="Dalin E."/>
            <person name="Tice H."/>
            <person name="Pitluck S."/>
            <person name="Chertkov O."/>
            <person name="Brettin T."/>
            <person name="Bruce D."/>
            <person name="Han C."/>
            <person name="Tapia R."/>
            <person name="Gilna P."/>
            <person name="Schmutz J."/>
            <person name="Larimer F."/>
            <person name="Land M."/>
            <person name="Hauser L."/>
            <person name="Kyrpides N."/>
            <person name="Kim E."/>
            <person name="Stahl D."/>
            <person name="Richardson P."/>
        </authorList>
    </citation>
    <scope>NUCLEOTIDE SEQUENCE [LARGE SCALE GENOMIC DNA]</scope>
    <source>
        <strain evidence="3">EF01-2</strain>
    </source>
</reference>
<organism evidence="2 3">
    <name type="scientific">Verminephrobacter eiseniae (strain EF01-2)</name>
    <dbReference type="NCBI Taxonomy" id="391735"/>
    <lineage>
        <taxon>Bacteria</taxon>
        <taxon>Pseudomonadati</taxon>
        <taxon>Pseudomonadota</taxon>
        <taxon>Betaproteobacteria</taxon>
        <taxon>Burkholderiales</taxon>
        <taxon>Comamonadaceae</taxon>
        <taxon>Verminephrobacter</taxon>
    </lineage>
</organism>
<evidence type="ECO:0000313" key="2">
    <source>
        <dbReference type="EMBL" id="ABM59123.1"/>
    </source>
</evidence>
<keyword evidence="1" id="KW-1133">Transmembrane helix</keyword>
<evidence type="ECO:0000256" key="1">
    <source>
        <dbReference type="SAM" id="Phobius"/>
    </source>
</evidence>
<dbReference type="RefSeq" id="WP_011811115.1">
    <property type="nucleotide sequence ID" value="NC_008786.1"/>
</dbReference>
<dbReference type="EMBL" id="CP000542">
    <property type="protein sequence ID" value="ABM59123.1"/>
    <property type="molecule type" value="Genomic_DNA"/>
</dbReference>
<keyword evidence="3" id="KW-1185">Reference proteome</keyword>
<dbReference type="Proteomes" id="UP000000374">
    <property type="component" value="Chromosome"/>
</dbReference>
<dbReference type="KEGG" id="vei:Veis_3402"/>
<keyword evidence="1" id="KW-0472">Membrane</keyword>
<accession>A1WNB6</accession>
<keyword evidence="1" id="KW-0812">Transmembrane</keyword>
<sequence length="98" mass="11077">MFEFLAEWIGIGLVFCADVFLLRKIRAARGRPAHAVSEDALDMAVLTWWVMPLVAVAALAVFAVSYFSFDLPLWLSFGGPILIGGLYCAYKYRQLFRR</sequence>
<gene>
    <name evidence="2" type="ordered locus">Veis_3402</name>
</gene>
<proteinExistence type="predicted"/>
<dbReference type="OrthoDB" id="7029514at2"/>
<feature type="transmembrane region" description="Helical" evidence="1">
    <location>
        <begin position="6"/>
        <end position="22"/>
    </location>
</feature>